<reference evidence="1 2" key="1">
    <citation type="submission" date="2019-05" db="EMBL/GenBank/DDBJ databases">
        <title>Another draft genome of Portunus trituberculatus and its Hox gene families provides insights of decapod evolution.</title>
        <authorList>
            <person name="Jeong J.-H."/>
            <person name="Song I."/>
            <person name="Kim S."/>
            <person name="Choi T."/>
            <person name="Kim D."/>
            <person name="Ryu S."/>
            <person name="Kim W."/>
        </authorList>
    </citation>
    <scope>NUCLEOTIDE SEQUENCE [LARGE SCALE GENOMIC DNA]</scope>
    <source>
        <tissue evidence="1">Muscle</tissue>
    </source>
</reference>
<dbReference type="OrthoDB" id="6108687at2759"/>
<evidence type="ECO:0000313" key="2">
    <source>
        <dbReference type="Proteomes" id="UP000324222"/>
    </source>
</evidence>
<dbReference type="InterPro" id="IPR036179">
    <property type="entry name" value="Ig-like_dom_sf"/>
</dbReference>
<sequence>MLKMENLVPADSGNYTCVVFNECGAINHTYGLEVLGECG</sequence>
<dbReference type="Proteomes" id="UP000324222">
    <property type="component" value="Unassembled WGS sequence"/>
</dbReference>
<dbReference type="AlphaFoldDB" id="A0A5B7K2A4"/>
<proteinExistence type="predicted"/>
<protein>
    <submittedName>
        <fullName evidence="1">Fibroblast growth factor receptor 2</fullName>
    </submittedName>
</protein>
<name>A0A5B7K2A4_PORTR</name>
<keyword evidence="2" id="KW-1185">Reference proteome</keyword>
<gene>
    <name evidence="1" type="primary">FGFR2</name>
    <name evidence="1" type="ORF">E2C01_096249</name>
</gene>
<dbReference type="InterPro" id="IPR013783">
    <property type="entry name" value="Ig-like_fold"/>
</dbReference>
<comment type="caution">
    <text evidence="1">The sequence shown here is derived from an EMBL/GenBank/DDBJ whole genome shotgun (WGS) entry which is preliminary data.</text>
</comment>
<keyword evidence="1" id="KW-0675">Receptor</keyword>
<dbReference type="SUPFAM" id="SSF48726">
    <property type="entry name" value="Immunoglobulin"/>
    <property type="match status" value="1"/>
</dbReference>
<dbReference type="EMBL" id="VSRR010124250">
    <property type="protein sequence ID" value="MPD00754.1"/>
    <property type="molecule type" value="Genomic_DNA"/>
</dbReference>
<dbReference type="Gene3D" id="2.60.40.10">
    <property type="entry name" value="Immunoglobulins"/>
    <property type="match status" value="1"/>
</dbReference>
<accession>A0A5B7K2A4</accession>
<evidence type="ECO:0000313" key="1">
    <source>
        <dbReference type="EMBL" id="MPD00754.1"/>
    </source>
</evidence>
<organism evidence="1 2">
    <name type="scientific">Portunus trituberculatus</name>
    <name type="common">Swimming crab</name>
    <name type="synonym">Neptunus trituberculatus</name>
    <dbReference type="NCBI Taxonomy" id="210409"/>
    <lineage>
        <taxon>Eukaryota</taxon>
        <taxon>Metazoa</taxon>
        <taxon>Ecdysozoa</taxon>
        <taxon>Arthropoda</taxon>
        <taxon>Crustacea</taxon>
        <taxon>Multicrustacea</taxon>
        <taxon>Malacostraca</taxon>
        <taxon>Eumalacostraca</taxon>
        <taxon>Eucarida</taxon>
        <taxon>Decapoda</taxon>
        <taxon>Pleocyemata</taxon>
        <taxon>Brachyura</taxon>
        <taxon>Eubrachyura</taxon>
        <taxon>Portunoidea</taxon>
        <taxon>Portunidae</taxon>
        <taxon>Portuninae</taxon>
        <taxon>Portunus</taxon>
    </lineage>
</organism>